<gene>
    <name evidence="2" type="ORF">E0Y62_19070</name>
</gene>
<dbReference type="PANTHER" id="PTHR43861">
    <property type="entry name" value="TRANS-ACONITATE 2-METHYLTRANSFERASE-RELATED"/>
    <property type="match status" value="1"/>
</dbReference>
<dbReference type="CDD" id="cd02440">
    <property type="entry name" value="AdoMet_MTases"/>
    <property type="match status" value="1"/>
</dbReference>
<dbReference type="OrthoDB" id="9791837at2"/>
<feature type="domain" description="Methyltransferase type 11" evidence="1">
    <location>
        <begin position="48"/>
        <end position="141"/>
    </location>
</feature>
<dbReference type="SUPFAM" id="SSF53335">
    <property type="entry name" value="S-adenosyl-L-methionine-dependent methyltransferases"/>
    <property type="match status" value="1"/>
</dbReference>
<dbReference type="GO" id="GO:0032259">
    <property type="term" value="P:methylation"/>
    <property type="evidence" value="ECO:0007669"/>
    <property type="project" value="UniProtKB-KW"/>
</dbReference>
<proteinExistence type="predicted"/>
<reference evidence="2 3" key="1">
    <citation type="submission" date="2019-03" db="EMBL/GenBank/DDBJ databases">
        <authorList>
            <person name="Jensen L."/>
            <person name="Storgaard J."/>
            <person name="Sulaj E."/>
            <person name="Schramm A."/>
            <person name="Marshall I.P.G."/>
        </authorList>
    </citation>
    <scope>NUCLEOTIDE SEQUENCE [LARGE SCALE GENOMIC DNA]</scope>
    <source>
        <strain evidence="2 3">2017H2G3</strain>
    </source>
</reference>
<name>A0A4R1AWD7_9BACI</name>
<accession>A0A4R1AWD7</accession>
<dbReference type="InterPro" id="IPR029063">
    <property type="entry name" value="SAM-dependent_MTases_sf"/>
</dbReference>
<protein>
    <submittedName>
        <fullName evidence="2">Class I SAM-dependent methyltransferase</fullName>
    </submittedName>
</protein>
<dbReference type="Gene3D" id="3.40.50.150">
    <property type="entry name" value="Vaccinia Virus protein VP39"/>
    <property type="match status" value="1"/>
</dbReference>
<dbReference type="InterPro" id="IPR013216">
    <property type="entry name" value="Methyltransf_11"/>
</dbReference>
<keyword evidence="2" id="KW-0489">Methyltransferase</keyword>
<evidence type="ECO:0000313" key="3">
    <source>
        <dbReference type="Proteomes" id="UP000293846"/>
    </source>
</evidence>
<evidence type="ECO:0000259" key="1">
    <source>
        <dbReference type="Pfam" id="PF08241"/>
    </source>
</evidence>
<dbReference type="RefSeq" id="WP_131237827.1">
    <property type="nucleotide sequence ID" value="NZ_SJTH01000031.1"/>
</dbReference>
<dbReference type="Proteomes" id="UP000293846">
    <property type="component" value="Unassembled WGS sequence"/>
</dbReference>
<evidence type="ECO:0000313" key="2">
    <source>
        <dbReference type="EMBL" id="TCJ02531.1"/>
    </source>
</evidence>
<dbReference type="AlphaFoldDB" id="A0A4R1AWD7"/>
<keyword evidence="3" id="KW-1185">Reference proteome</keyword>
<dbReference type="GO" id="GO:0008757">
    <property type="term" value="F:S-adenosylmethionine-dependent methyltransferase activity"/>
    <property type="evidence" value="ECO:0007669"/>
    <property type="project" value="InterPro"/>
</dbReference>
<dbReference type="EMBL" id="SJTH01000031">
    <property type="protein sequence ID" value="TCJ02531.1"/>
    <property type="molecule type" value="Genomic_DNA"/>
</dbReference>
<dbReference type="Pfam" id="PF08241">
    <property type="entry name" value="Methyltransf_11"/>
    <property type="match status" value="1"/>
</dbReference>
<keyword evidence="2" id="KW-0808">Transferase</keyword>
<organism evidence="2 3">
    <name type="scientific">Cytobacillus praedii</name>
    <dbReference type="NCBI Taxonomy" id="1742358"/>
    <lineage>
        <taxon>Bacteria</taxon>
        <taxon>Bacillati</taxon>
        <taxon>Bacillota</taxon>
        <taxon>Bacilli</taxon>
        <taxon>Bacillales</taxon>
        <taxon>Bacillaceae</taxon>
        <taxon>Cytobacillus</taxon>
    </lineage>
</organism>
<comment type="caution">
    <text evidence="2">The sequence shown here is derived from an EMBL/GenBank/DDBJ whole genome shotgun (WGS) entry which is preliminary data.</text>
</comment>
<sequence>MKQNIYDNNKFFEKYQEIRARENNYNNLLEQPNFFTQIPTLKNKVVFDIGCGMGDFAAYCISQGAKHVTGIDISSNMIANAKKRHIHEGLTFMQVAFEDVTVPNGSIDFVSSSLAFHYIADFQLLIKKISTALCEGGMLLFSIEHPIVTANKGKENWITNHEGNLLHFAVDNYQDEGLRTQNWLVENVMMYHRTMSTILNTLIESGLQIEKIIEPIPTKEAVCNLPSLHREFRRPSFLIIRAKKHKSKLA</sequence>
<dbReference type="PANTHER" id="PTHR43861:SF1">
    <property type="entry name" value="TRANS-ACONITATE 2-METHYLTRANSFERASE"/>
    <property type="match status" value="1"/>
</dbReference>